<accession>A0A3N1HU26</accession>
<dbReference type="Proteomes" id="UP000276232">
    <property type="component" value="Unassembled WGS sequence"/>
</dbReference>
<proteinExistence type="predicted"/>
<dbReference type="InParanoid" id="A0A3N1HU26"/>
<keyword evidence="2" id="KW-1185">Reference proteome</keyword>
<protein>
    <submittedName>
        <fullName evidence="1">Uncharacterized protein</fullName>
    </submittedName>
</protein>
<evidence type="ECO:0000313" key="1">
    <source>
        <dbReference type="EMBL" id="ROP45916.1"/>
    </source>
</evidence>
<reference evidence="1 2" key="1">
    <citation type="journal article" date="2015" name="Stand. Genomic Sci.">
        <title>Genomic Encyclopedia of Bacterial and Archaeal Type Strains, Phase III: the genomes of soil and plant-associated and newly described type strains.</title>
        <authorList>
            <person name="Whitman W.B."/>
            <person name="Woyke T."/>
            <person name="Klenk H.P."/>
            <person name="Zhou Y."/>
            <person name="Lilburn T.G."/>
            <person name="Beck B.J."/>
            <person name="De Vos P."/>
            <person name="Vandamme P."/>
            <person name="Eisen J.A."/>
            <person name="Garrity G."/>
            <person name="Hugenholtz P."/>
            <person name="Kyrpides N.C."/>
        </authorList>
    </citation>
    <scope>NUCLEOTIDE SEQUENCE [LARGE SCALE GENOMIC DNA]</scope>
    <source>
        <strain evidence="1 2">CECT 7306</strain>
    </source>
</reference>
<sequence length="57" mass="6309">MESTTDTPSSLPLLLALNRSGKPIYGGTVPLEVVARRRAANRAARRARRVHRVRSAR</sequence>
<dbReference type="RefSeq" id="WP_199719865.1">
    <property type="nucleotide sequence ID" value="NZ_RJKN01000001.1"/>
</dbReference>
<dbReference type="EMBL" id="RJKN01000001">
    <property type="protein sequence ID" value="ROP45916.1"/>
    <property type="molecule type" value="Genomic_DNA"/>
</dbReference>
<dbReference type="AlphaFoldDB" id="A0A3N1HU26"/>
<name>A0A3N1HU26_9ACTN</name>
<gene>
    <name evidence="1" type="ORF">EDC03_0531</name>
</gene>
<evidence type="ECO:0000313" key="2">
    <source>
        <dbReference type="Proteomes" id="UP000276232"/>
    </source>
</evidence>
<organism evidence="1 2">
    <name type="scientific">Pseudokineococcus lusitanus</name>
    <dbReference type="NCBI Taxonomy" id="763993"/>
    <lineage>
        <taxon>Bacteria</taxon>
        <taxon>Bacillati</taxon>
        <taxon>Actinomycetota</taxon>
        <taxon>Actinomycetes</taxon>
        <taxon>Kineosporiales</taxon>
        <taxon>Kineosporiaceae</taxon>
        <taxon>Pseudokineococcus</taxon>
    </lineage>
</organism>
<comment type="caution">
    <text evidence="1">The sequence shown here is derived from an EMBL/GenBank/DDBJ whole genome shotgun (WGS) entry which is preliminary data.</text>
</comment>